<reference evidence="3" key="1">
    <citation type="submission" date="2016-10" db="EMBL/GenBank/DDBJ databases">
        <authorList>
            <person name="Varghese N."/>
            <person name="Submissions S."/>
        </authorList>
    </citation>
    <scope>NUCLEOTIDE SEQUENCE [LARGE SCALE GENOMIC DNA]</scope>
    <source>
        <strain evidence="3">DSM 44796</strain>
    </source>
</reference>
<dbReference type="Proteomes" id="UP000199682">
    <property type="component" value="Unassembled WGS sequence"/>
</dbReference>
<dbReference type="Pfam" id="PF14428">
    <property type="entry name" value="DddA-like"/>
    <property type="match status" value="1"/>
</dbReference>
<dbReference type="InterPro" id="IPR032724">
    <property type="entry name" value="SCP1.201-like"/>
</dbReference>
<accession>A0A1G9U6M8</accession>
<proteinExistence type="predicted"/>
<sequence>MVSLREIGESLNRVLDKAAEAGAALRTAAELAGDARDLLESAGGGSLQADVEVSNAQFAEAVEGIAHLHQQLGAAVDGTQKILHGLELGRSAKASRPAAPPSPSTSVPLPQPGVRERVDRLRRALPPPVQPRSGQKTHGRWFTGLDEPGTSARELASGHDELGLAAKQHLRDMGMPGTPVTAVDVEIKIAVHMARNGIRHATVVLNNTPCKGRFGCDTLVPAVLPEGSSLTVHGVTPDGRIMQKTYTGGAAAPWS</sequence>
<dbReference type="EMBL" id="FNET01000023">
    <property type="protein sequence ID" value="SDM55626.1"/>
    <property type="molecule type" value="Genomic_DNA"/>
</dbReference>
<dbReference type="AlphaFoldDB" id="A0A1G9U6M8"/>
<name>A0A1G9U6M8_9PSEU</name>
<feature type="region of interest" description="Disordered" evidence="1">
    <location>
        <begin position="91"/>
        <end position="149"/>
    </location>
</feature>
<evidence type="ECO:0000313" key="3">
    <source>
        <dbReference type="Proteomes" id="UP000199682"/>
    </source>
</evidence>
<organism evidence="2 3">
    <name type="scientific">Lentzea albidocapillata subsp. violacea</name>
    <dbReference type="NCBI Taxonomy" id="128104"/>
    <lineage>
        <taxon>Bacteria</taxon>
        <taxon>Bacillati</taxon>
        <taxon>Actinomycetota</taxon>
        <taxon>Actinomycetes</taxon>
        <taxon>Pseudonocardiales</taxon>
        <taxon>Pseudonocardiaceae</taxon>
        <taxon>Lentzea</taxon>
    </lineage>
</organism>
<gene>
    <name evidence="2" type="ORF">SAMN04488074_12370</name>
</gene>
<dbReference type="RefSeq" id="WP_090012968.1">
    <property type="nucleotide sequence ID" value="NZ_FNET01000023.1"/>
</dbReference>
<protein>
    <submittedName>
        <fullName evidence="2">SCP1.201-like deaminase</fullName>
    </submittedName>
</protein>
<evidence type="ECO:0000256" key="1">
    <source>
        <dbReference type="SAM" id="MobiDB-lite"/>
    </source>
</evidence>
<evidence type="ECO:0000313" key="2">
    <source>
        <dbReference type="EMBL" id="SDM55626.1"/>
    </source>
</evidence>